<evidence type="ECO:0000256" key="1">
    <source>
        <dbReference type="ARBA" id="ARBA00004123"/>
    </source>
</evidence>
<dbReference type="EMBL" id="HBJA01146101">
    <property type="protein sequence ID" value="CAE0838916.1"/>
    <property type="molecule type" value="Transcribed_RNA"/>
</dbReference>
<name>A0A7S4GJH7_9EUGL</name>
<evidence type="ECO:0000256" key="2">
    <source>
        <dbReference type="ARBA" id="ARBA00023242"/>
    </source>
</evidence>
<evidence type="ECO:0008006" key="5">
    <source>
        <dbReference type="Google" id="ProtNLM"/>
    </source>
</evidence>
<dbReference type="GO" id="GO:0006397">
    <property type="term" value="P:mRNA processing"/>
    <property type="evidence" value="ECO:0007669"/>
    <property type="project" value="InterPro"/>
</dbReference>
<comment type="subcellular location">
    <subcellularLocation>
        <location evidence="1">Nucleus</location>
    </subcellularLocation>
</comment>
<proteinExistence type="predicted"/>
<keyword evidence="3" id="KW-0175">Coiled coil</keyword>
<reference evidence="4" key="1">
    <citation type="submission" date="2021-01" db="EMBL/GenBank/DDBJ databases">
        <authorList>
            <person name="Corre E."/>
            <person name="Pelletier E."/>
            <person name="Niang G."/>
            <person name="Scheremetjew M."/>
            <person name="Finn R."/>
            <person name="Kale V."/>
            <person name="Holt S."/>
            <person name="Cochrane G."/>
            <person name="Meng A."/>
            <person name="Brown T."/>
            <person name="Cohen L."/>
        </authorList>
    </citation>
    <scope>NUCLEOTIDE SEQUENCE</scope>
    <source>
        <strain evidence="4">CCMP1594</strain>
    </source>
</reference>
<accession>A0A7S4GJH7</accession>
<gene>
    <name evidence="4" type="ORF">EGYM00163_LOCUS50288</name>
</gene>
<evidence type="ECO:0000313" key="4">
    <source>
        <dbReference type="EMBL" id="CAE0838916.1"/>
    </source>
</evidence>
<dbReference type="InterPro" id="IPR008501">
    <property type="entry name" value="THOC7/Mft1"/>
</dbReference>
<sequence>MSKHVLEMRTVVNETDLSRLAGKWFAFMRDLEKKTVAEVETSYEEMINEIDLFEFNLSQNGIRVQTAEHDVHKLKEQESVLGKEIAQGGGKIVALKDSLVQERQERKHQEEYDAIAATILQHHDRATLAKEVDSLQKDIAQEEQDKSRQDRMLEMRSKQFQLLLTTIEDLEEELVGEKDDAEDDAMQT</sequence>
<feature type="coiled-coil region" evidence="3">
    <location>
        <begin position="125"/>
        <end position="187"/>
    </location>
</feature>
<organism evidence="4">
    <name type="scientific">Eutreptiella gymnastica</name>
    <dbReference type="NCBI Taxonomy" id="73025"/>
    <lineage>
        <taxon>Eukaryota</taxon>
        <taxon>Discoba</taxon>
        <taxon>Euglenozoa</taxon>
        <taxon>Euglenida</taxon>
        <taxon>Spirocuta</taxon>
        <taxon>Euglenophyceae</taxon>
        <taxon>Eutreptiales</taxon>
        <taxon>Eutreptiaceae</taxon>
        <taxon>Eutreptiella</taxon>
    </lineage>
</organism>
<dbReference type="AlphaFoldDB" id="A0A7S4GJH7"/>
<keyword evidence="2" id="KW-0539">Nucleus</keyword>
<protein>
    <recommendedName>
        <fullName evidence="5">Leucine zipper transcription factor-like protein 1</fullName>
    </recommendedName>
</protein>
<evidence type="ECO:0000256" key="3">
    <source>
        <dbReference type="SAM" id="Coils"/>
    </source>
</evidence>
<dbReference type="GO" id="GO:0000445">
    <property type="term" value="C:THO complex part of transcription export complex"/>
    <property type="evidence" value="ECO:0007669"/>
    <property type="project" value="InterPro"/>
</dbReference>
<dbReference type="Pfam" id="PF05615">
    <property type="entry name" value="THOC7"/>
    <property type="match status" value="1"/>
</dbReference>